<dbReference type="Gene3D" id="2.60.40.10">
    <property type="entry name" value="Immunoglobulins"/>
    <property type="match status" value="5"/>
</dbReference>
<accession>A0ABY0W0K9</accession>
<dbReference type="InterPro" id="IPR013783">
    <property type="entry name" value="Ig-like_fold"/>
</dbReference>
<dbReference type="EMBL" id="LT629796">
    <property type="protein sequence ID" value="SDU67179.1"/>
    <property type="molecule type" value="Genomic_DNA"/>
</dbReference>
<organism evidence="1 2">
    <name type="scientific">Pseudomonas mandelii</name>
    <dbReference type="NCBI Taxonomy" id="75612"/>
    <lineage>
        <taxon>Bacteria</taxon>
        <taxon>Pseudomonadati</taxon>
        <taxon>Pseudomonadota</taxon>
        <taxon>Gammaproteobacteria</taxon>
        <taxon>Pseudomonadales</taxon>
        <taxon>Pseudomonadaceae</taxon>
        <taxon>Pseudomonas</taxon>
    </lineage>
</organism>
<name>A0ABY0W0K9_9PSED</name>
<evidence type="ECO:0008006" key="3">
    <source>
        <dbReference type="Google" id="ProtNLM"/>
    </source>
</evidence>
<proteinExistence type="predicted"/>
<sequence>MLVQPVRHPVSRLLREPEIPGARLLDSSTDVWAINRAAALDNFPISGLKVYVPAWSSMGKGDKVELQFNGQVVNQHIITDDAEVGQRVTLWVEPRHWLTGAHTLAYRVTRFNQGAETFTPALKLYAKLEIPAGQDLNPEEGSHSNLYLFIDPAIVENIVDKEIAAAGVDIIIRAESGTGVPYPDAAVGDVMVLSWGGVLVESAPLTAEQISDPATHPIVIHVDEATILAAGDTDISGLAVTFRVRDVVHNFSEDWCKATRLVVMTGVDFLDAPVVQEAVNNVLDLDALGEDDITGEVWAKAPAFEQDDRIILKMRGTTVDNEAVEVIAPAQTVDNLPHTYKVILSNADVRQLAKTQVTFSYHVERPGVTDPLLSKGQFVTFIGEPKHLAAPKAEDEHSGAIDPDLPYPRVRIPFDPIMQQGMAIDLIWAGTRPDTGSYTPELDWYFPTWEEIEAQQDFFIAVDGRHLKTLEGGTLELSYYLLREGPNGEVIRRESLHAALLQVGEPQLELVKPIVLGEQDGALEPGDLPGGIGKLTAPRPTVKPTQSGDIVTYTWTGEVTGTTEDSVTLNGLSKDKDVHFTLNATFVAEHIEPNRGKKVTVSYRIWRAATNETSYSNVLEFGVGQAIGQLLPPAVKEADGGTRLDPLNAQTQLTVSVNYDGMLVGDQITAIWTGADGTLPEGSHTTAPWPVTTLGPQEIPLEPKVVAFSLGKAVTVNYKVTRGSSSPMPSDTLTLSVLPLPENVLDKPLILQAADNGEGAEFDVSQLTANAVIQVNAWPFIALKQFVWLRVQGTNNDDSPYAQTFWQPPFSQTNETWIIQGFYTHPIPFNELKNLKDGSELKVEFKAGLSGSQDENNALPFQVRTYTVKAVEDVKPAITRLTDSNGDEIAEGGSTVDTSITLTGTSSKGQKVDVLDGTVSKGQPTADPGTGVWTLLVSGLSAGAHSFTAKALYGSGQSSAPRTLTVAVAVTPAIDSVTDSKGPVAQGGITFDRSVTVTGKASPNQKVRLLDGTTSLGEPTANGSGTWTQVVSALTVKAYSLKALALYGEGEASTPLRTFTVAVAVKPTIDSVTDSKGPVAQGGITFDRSVTVTGKASPNQKVRLLDGTASLGEPTANGSGIWTQVVSALTVKAYSLKALALYGEGEESAPPFTFTVAAALKPAIDSVTDSKGPVAQGGITFDRSVTVTGKASPNQKVRLLDGTTALGEPTANGSGTWTQVVSALTVKAYSLKALALYGEGEESAPPFTFTVAAALKPAIDSVTDSKGPVAQGGITFDRSVTVTGKASPNQKVRLLDGTTSLGEPTANGSGVWTQVVSALTVKAYSLKALALYGEGEESAPPFTFTVAAALKPAIDSVTDSKGPVAQGGITFDRSVTVTGKASPNQKVRLLDGTTSLGEPTANGSGIWTQVVSALTVKAYSLKALALYGEGEESAPPFTFTVAVEDKPTIDSVKGSPSGVEIPNSGTSFETSVTLTGTASKGQKVQVLDGTTPKGQPTADATTGIWTLTDTGLALGPHSFTAKALYGSEQTSAARTFEIKPFVSFEDFQSLPEKELFLNEAPLETPALFLSLVQFQANGYAVVARFSLGSAPGKLEGNCIQGSGARVRLELKAPCSQVSFWQWTGDCTAVIYGVGGEILGEELLVSGESPVKSTFTFFGIKRIELIFRGQYCIVDTFSFSL</sequence>
<keyword evidence="2" id="KW-1185">Reference proteome</keyword>
<dbReference type="GeneID" id="46432740"/>
<dbReference type="RefSeq" id="WP_083376841.1">
    <property type="nucleotide sequence ID" value="NZ_LT629796.1"/>
</dbReference>
<dbReference type="Proteomes" id="UP000182476">
    <property type="component" value="Chromosome I"/>
</dbReference>
<protein>
    <recommendedName>
        <fullName evidence="3">Ig-like domain repeat protein</fullName>
    </recommendedName>
</protein>
<reference evidence="1 2" key="1">
    <citation type="submission" date="2016-10" db="EMBL/GenBank/DDBJ databases">
        <authorList>
            <person name="Varghese N."/>
            <person name="Submissions S."/>
        </authorList>
    </citation>
    <scope>NUCLEOTIDE SEQUENCE [LARGE SCALE GENOMIC DNA]</scope>
    <source>
        <strain evidence="1 2">LMG 21607</strain>
    </source>
</reference>
<evidence type="ECO:0000313" key="1">
    <source>
        <dbReference type="EMBL" id="SDU67179.1"/>
    </source>
</evidence>
<evidence type="ECO:0000313" key="2">
    <source>
        <dbReference type="Proteomes" id="UP000182476"/>
    </source>
</evidence>
<gene>
    <name evidence="1" type="ORF">SAMN04489801_5808</name>
</gene>